<reference evidence="2 3" key="1">
    <citation type="journal article" date="2018" name="Mol. Biol. Evol.">
        <title>Broad Genomic Sampling Reveals a Smut Pathogenic Ancestry of the Fungal Clade Ustilaginomycotina.</title>
        <authorList>
            <person name="Kijpornyongpan T."/>
            <person name="Mondo S.J."/>
            <person name="Barry K."/>
            <person name="Sandor L."/>
            <person name="Lee J."/>
            <person name="Lipzen A."/>
            <person name="Pangilinan J."/>
            <person name="LaButti K."/>
            <person name="Hainaut M."/>
            <person name="Henrissat B."/>
            <person name="Grigoriev I.V."/>
            <person name="Spatafora J.W."/>
            <person name="Aime M.C."/>
        </authorList>
    </citation>
    <scope>NUCLEOTIDE SEQUENCE [LARGE SCALE GENOMIC DNA]</scope>
    <source>
        <strain evidence="2 3">MCA 4186</strain>
    </source>
</reference>
<gene>
    <name evidence="2" type="ORF">FA09DRAFT_336916</name>
</gene>
<dbReference type="STRING" id="58919.A0A316ZIG2"/>
<dbReference type="OrthoDB" id="2354757at2759"/>
<organism evidence="2 3">
    <name type="scientific">Tilletiopsis washingtonensis</name>
    <dbReference type="NCBI Taxonomy" id="58919"/>
    <lineage>
        <taxon>Eukaryota</taxon>
        <taxon>Fungi</taxon>
        <taxon>Dikarya</taxon>
        <taxon>Basidiomycota</taxon>
        <taxon>Ustilaginomycotina</taxon>
        <taxon>Exobasidiomycetes</taxon>
        <taxon>Entylomatales</taxon>
        <taxon>Entylomatales incertae sedis</taxon>
        <taxon>Tilletiopsis</taxon>
    </lineage>
</organism>
<keyword evidence="1" id="KW-0472">Membrane</keyword>
<dbReference type="GO" id="GO:0035838">
    <property type="term" value="C:growing cell tip"/>
    <property type="evidence" value="ECO:0007669"/>
    <property type="project" value="TreeGrafter"/>
</dbReference>
<dbReference type="Gene3D" id="1.20.140.150">
    <property type="match status" value="1"/>
</dbReference>
<evidence type="ECO:0000313" key="3">
    <source>
        <dbReference type="Proteomes" id="UP000245946"/>
    </source>
</evidence>
<dbReference type="GeneID" id="37271489"/>
<proteinExistence type="predicted"/>
<name>A0A316ZIG2_9BASI</name>
<dbReference type="Proteomes" id="UP000245946">
    <property type="component" value="Unassembled WGS sequence"/>
</dbReference>
<dbReference type="Pfam" id="PF06687">
    <property type="entry name" value="SUR7"/>
    <property type="match status" value="1"/>
</dbReference>
<dbReference type="RefSeq" id="XP_025600362.1">
    <property type="nucleotide sequence ID" value="XM_025743945.1"/>
</dbReference>
<dbReference type="GO" id="GO:0005886">
    <property type="term" value="C:plasma membrane"/>
    <property type="evidence" value="ECO:0007669"/>
    <property type="project" value="InterPro"/>
</dbReference>
<dbReference type="PANTHER" id="PTHR28013:SF4">
    <property type="entry name" value="MARVEL DOMAIN-CONTAINING PROTEIN"/>
    <property type="match status" value="1"/>
</dbReference>
<dbReference type="AlphaFoldDB" id="A0A316ZIG2"/>
<accession>A0A316ZIG2</accession>
<keyword evidence="1" id="KW-0812">Transmembrane</keyword>
<dbReference type="GO" id="GO:0032153">
    <property type="term" value="C:cell division site"/>
    <property type="evidence" value="ECO:0007669"/>
    <property type="project" value="TreeGrafter"/>
</dbReference>
<dbReference type="EMBL" id="KZ819286">
    <property type="protein sequence ID" value="PWO00084.1"/>
    <property type="molecule type" value="Genomic_DNA"/>
</dbReference>
<feature type="transmembrane region" description="Helical" evidence="1">
    <location>
        <begin position="152"/>
        <end position="173"/>
    </location>
</feature>
<protein>
    <recommendedName>
        <fullName evidence="4">Pali-domain-containing protein</fullName>
    </recommendedName>
</protein>
<dbReference type="InterPro" id="IPR009571">
    <property type="entry name" value="SUR7/Rim9-like_fungi"/>
</dbReference>
<evidence type="ECO:0000256" key="1">
    <source>
        <dbReference type="SAM" id="Phobius"/>
    </source>
</evidence>
<sequence length="268" mass="29280">MPSRKTFCVPALVASFIATALLLLATVGSPTTFGNVTPFYLVSGTGLNNIVDAAPNANRDRQIDALRFGMWGYCSRGSVDGNYGYCSDNDNAWSARFNATTNLDSAAFGTSEIGQSWTRGLVVVVVAFVVSVVAFALSFFPHLTLQLVSSILHFLAFLLTLIAFAIQIAFYIYSRRQIRQVSAAFYMTLISLPFLLFAAFTVCCGWRSSKRGDDYAASSEYTGAKAPGRFSRFRRNKNATGETGDQIPMDSRSRVMAAYEKDQPAGTY</sequence>
<feature type="transmembrane region" description="Helical" evidence="1">
    <location>
        <begin position="120"/>
        <end position="140"/>
    </location>
</feature>
<keyword evidence="1" id="KW-1133">Transmembrane helix</keyword>
<feature type="transmembrane region" description="Helical" evidence="1">
    <location>
        <begin position="185"/>
        <end position="206"/>
    </location>
</feature>
<keyword evidence="3" id="KW-1185">Reference proteome</keyword>
<dbReference type="PANTHER" id="PTHR28013">
    <property type="entry name" value="PROTEIN DCV1-RELATED"/>
    <property type="match status" value="1"/>
</dbReference>
<dbReference type="InterPro" id="IPR051380">
    <property type="entry name" value="pH-response_reg_palI/RIM9"/>
</dbReference>
<evidence type="ECO:0008006" key="4">
    <source>
        <dbReference type="Google" id="ProtNLM"/>
    </source>
</evidence>
<evidence type="ECO:0000313" key="2">
    <source>
        <dbReference type="EMBL" id="PWO00084.1"/>
    </source>
</evidence>